<proteinExistence type="predicted"/>
<protein>
    <submittedName>
        <fullName evidence="1">Uncharacterized protein</fullName>
    </submittedName>
</protein>
<reference evidence="1" key="1">
    <citation type="journal article" date="2014" name="Int. J. Syst. Evol. Microbiol.">
        <title>Complete genome sequence of Corynebacterium casei LMG S-19264T (=DSM 44701T), isolated from a smear-ripened cheese.</title>
        <authorList>
            <consortium name="US DOE Joint Genome Institute (JGI-PGF)"/>
            <person name="Walter F."/>
            <person name="Albersmeier A."/>
            <person name="Kalinowski J."/>
            <person name="Ruckert C."/>
        </authorList>
    </citation>
    <scope>NUCLEOTIDE SEQUENCE</scope>
    <source>
        <strain evidence="1">JCM 4646</strain>
    </source>
</reference>
<organism evidence="1 2">
    <name type="scientific">Kitasatospora indigofera</name>
    <dbReference type="NCBI Taxonomy" id="67307"/>
    <lineage>
        <taxon>Bacteria</taxon>
        <taxon>Bacillati</taxon>
        <taxon>Actinomycetota</taxon>
        <taxon>Actinomycetes</taxon>
        <taxon>Kitasatosporales</taxon>
        <taxon>Streptomycetaceae</taxon>
        <taxon>Kitasatospora</taxon>
    </lineage>
</organism>
<sequence length="95" mass="10576">MSRNSAPPPAPFTVEIEDVTPPATFEHLADALAALWSSLRTLPLGATQYDAYQYFLTRPNAVQRVTEHLDRDGELVLSFRMEGRLHAVRVSPARA</sequence>
<comment type="caution">
    <text evidence="1">The sequence shown here is derived from an EMBL/GenBank/DDBJ whole genome shotgun (WGS) entry which is preliminary data.</text>
</comment>
<dbReference type="Proteomes" id="UP000617734">
    <property type="component" value="Unassembled WGS sequence"/>
</dbReference>
<reference evidence="1" key="2">
    <citation type="submission" date="2020-09" db="EMBL/GenBank/DDBJ databases">
        <authorList>
            <person name="Sun Q."/>
            <person name="Ohkuma M."/>
        </authorList>
    </citation>
    <scope>NUCLEOTIDE SEQUENCE</scope>
    <source>
        <strain evidence="1">JCM 4646</strain>
    </source>
</reference>
<dbReference type="RefSeq" id="WP_190215870.1">
    <property type="nucleotide sequence ID" value="NZ_BNBO01000105.1"/>
</dbReference>
<accession>A0A919DB66</accession>
<evidence type="ECO:0000313" key="2">
    <source>
        <dbReference type="Proteomes" id="UP000617734"/>
    </source>
</evidence>
<dbReference type="AlphaFoldDB" id="A0A919DB66"/>
<evidence type="ECO:0000313" key="1">
    <source>
        <dbReference type="EMBL" id="GHE27618.1"/>
    </source>
</evidence>
<dbReference type="EMBL" id="BNBO01000105">
    <property type="protein sequence ID" value="GHE27618.1"/>
    <property type="molecule type" value="Genomic_DNA"/>
</dbReference>
<dbReference type="GeneID" id="95358230"/>
<keyword evidence="2" id="KW-1185">Reference proteome</keyword>
<gene>
    <name evidence="1" type="ORF">GCM10018781_80250</name>
</gene>
<name>A0A919DB66_9ACTN</name>